<dbReference type="HOGENOM" id="CLU_1994310_0_0_1"/>
<dbReference type="EMBL" id="CH476618">
    <property type="protein sequence ID" value="EEP81409.1"/>
    <property type="molecule type" value="Genomic_DNA"/>
</dbReference>
<proteinExistence type="predicted"/>
<gene>
    <name evidence="2" type="ORF">UREG_06274</name>
</gene>
<evidence type="ECO:0000313" key="2">
    <source>
        <dbReference type="EMBL" id="EEP81409.1"/>
    </source>
</evidence>
<name>C4JXA1_UNCRE</name>
<dbReference type="RefSeq" id="XP_002583307.1">
    <property type="nucleotide sequence ID" value="XM_002583261.1"/>
</dbReference>
<feature type="region of interest" description="Disordered" evidence="1">
    <location>
        <begin position="48"/>
        <end position="69"/>
    </location>
</feature>
<dbReference type="VEuPathDB" id="FungiDB:UREG_06274"/>
<sequence length="125" mass="13734">MASGRSGRRQSVYKIFGATSSSPVLLQVQKWSSRGTKTQFIAFAPQVNPGPAGVSESHQGLAKETTAHDGRRGERSCVMFMENFKQCRDCDVIAMGFIDGSEVDICRRAIRLENPQTTIVPVQLD</sequence>
<keyword evidence="3" id="KW-1185">Reference proteome</keyword>
<evidence type="ECO:0000313" key="3">
    <source>
        <dbReference type="Proteomes" id="UP000002058"/>
    </source>
</evidence>
<dbReference type="GeneID" id="8441627"/>
<accession>C4JXA1</accession>
<evidence type="ECO:0000256" key="1">
    <source>
        <dbReference type="SAM" id="MobiDB-lite"/>
    </source>
</evidence>
<dbReference type="InParanoid" id="C4JXA1"/>
<dbReference type="KEGG" id="ure:UREG_06274"/>
<organism evidence="2 3">
    <name type="scientific">Uncinocarpus reesii (strain UAMH 1704)</name>
    <dbReference type="NCBI Taxonomy" id="336963"/>
    <lineage>
        <taxon>Eukaryota</taxon>
        <taxon>Fungi</taxon>
        <taxon>Dikarya</taxon>
        <taxon>Ascomycota</taxon>
        <taxon>Pezizomycotina</taxon>
        <taxon>Eurotiomycetes</taxon>
        <taxon>Eurotiomycetidae</taxon>
        <taxon>Onygenales</taxon>
        <taxon>Onygenaceae</taxon>
        <taxon>Uncinocarpus</taxon>
    </lineage>
</organism>
<dbReference type="AlphaFoldDB" id="C4JXA1"/>
<protein>
    <submittedName>
        <fullName evidence="2">Uncharacterized protein</fullName>
    </submittedName>
</protein>
<reference evidence="3" key="1">
    <citation type="journal article" date="2009" name="Genome Res.">
        <title>Comparative genomic analyses of the human fungal pathogens Coccidioides and their relatives.</title>
        <authorList>
            <person name="Sharpton T.J."/>
            <person name="Stajich J.E."/>
            <person name="Rounsley S.D."/>
            <person name="Gardner M.J."/>
            <person name="Wortman J.R."/>
            <person name="Jordar V.S."/>
            <person name="Maiti R."/>
            <person name="Kodira C.D."/>
            <person name="Neafsey D.E."/>
            <person name="Zeng Q."/>
            <person name="Hung C.-Y."/>
            <person name="McMahan C."/>
            <person name="Muszewska A."/>
            <person name="Grynberg M."/>
            <person name="Mandel M.A."/>
            <person name="Kellner E.M."/>
            <person name="Barker B.M."/>
            <person name="Galgiani J.N."/>
            <person name="Orbach M.J."/>
            <person name="Kirkland T.N."/>
            <person name="Cole G.T."/>
            <person name="Henn M.R."/>
            <person name="Birren B.W."/>
            <person name="Taylor J.W."/>
        </authorList>
    </citation>
    <scope>NUCLEOTIDE SEQUENCE [LARGE SCALE GENOMIC DNA]</scope>
    <source>
        <strain evidence="3">UAMH 1704</strain>
    </source>
</reference>
<dbReference type="Proteomes" id="UP000002058">
    <property type="component" value="Unassembled WGS sequence"/>
</dbReference>